<evidence type="ECO:0000256" key="6">
    <source>
        <dbReference type="SAM" id="MobiDB-lite"/>
    </source>
</evidence>
<feature type="transmembrane region" description="Helical" evidence="7">
    <location>
        <begin position="1038"/>
        <end position="1056"/>
    </location>
</feature>
<comment type="subcellular location">
    <subcellularLocation>
        <location evidence="1">Cell membrane</location>
        <topology evidence="1">Multi-pass membrane protein</topology>
    </subcellularLocation>
</comment>
<evidence type="ECO:0000259" key="9">
    <source>
        <dbReference type="Pfam" id="PF04389"/>
    </source>
</evidence>
<dbReference type="GO" id="GO:0022857">
    <property type="term" value="F:transmembrane transporter activity"/>
    <property type="evidence" value="ECO:0007669"/>
    <property type="project" value="TreeGrafter"/>
</dbReference>
<dbReference type="InterPro" id="IPR007484">
    <property type="entry name" value="Peptidase_M28"/>
</dbReference>
<feature type="transmembrane region" description="Helical" evidence="7">
    <location>
        <begin position="1534"/>
        <end position="1556"/>
    </location>
</feature>
<dbReference type="Pfam" id="PF02687">
    <property type="entry name" value="FtsX"/>
    <property type="match status" value="1"/>
</dbReference>
<evidence type="ECO:0008006" key="12">
    <source>
        <dbReference type="Google" id="ProtNLM"/>
    </source>
</evidence>
<evidence type="ECO:0000256" key="1">
    <source>
        <dbReference type="ARBA" id="ARBA00004651"/>
    </source>
</evidence>
<feature type="transmembrane region" description="Helical" evidence="7">
    <location>
        <begin position="1130"/>
        <end position="1149"/>
    </location>
</feature>
<keyword evidence="4 7" id="KW-1133">Transmembrane helix</keyword>
<evidence type="ECO:0000256" key="5">
    <source>
        <dbReference type="ARBA" id="ARBA00023136"/>
    </source>
</evidence>
<dbReference type="Proteomes" id="UP000178606">
    <property type="component" value="Unassembled WGS sequence"/>
</dbReference>
<feature type="region of interest" description="Disordered" evidence="6">
    <location>
        <begin position="1384"/>
        <end position="1409"/>
    </location>
</feature>
<evidence type="ECO:0000259" key="8">
    <source>
        <dbReference type="Pfam" id="PF02687"/>
    </source>
</evidence>
<evidence type="ECO:0000256" key="4">
    <source>
        <dbReference type="ARBA" id="ARBA00022989"/>
    </source>
</evidence>
<sequence>MLRRLGSILLALAAVALLVILTVFDMERVSEGIRRALGLGERRSEGGRQADMTGEDRRIRQVIDGIPEGRIRATMTRLSSLPSRVAGTPGCAEAGRWVEAQFREIGLERVTVESFPVTVPVDRGAQVAVEGTGETIPLFGMWPNQVRTPSLPEGGVAGALIDGGRGEFRDFNGKAVAGGVALMGFGSGPNALNARMLGAEAVIFYDDGRVTTGEASEKFLNVPAHIPRFWVEREGAERLRELAQQGGGRVRVTSRMDWQTLPTANIYGFLPGLDEEMPMGGRVQSRRRWKDQVIVLEAYYDAISVTPGLAPGAENAAGMGALIDGGRGEFRDFNGKAVAGGVALMGFGSGPNALNARMLGAEAVIFYDDGRVTTGEASEKFLNVPAHIPRFWVEREGAERLRELAQQGGGRVRVTSRMDWQTLPTANIYGFLPGLDEEMPMGGRVQSRRRWKDQVIVLEAYYDAISVTPGLAPGAENAAGISALIEVARALKAHGTRYSVLFLATSGHFQGLAGIHDFLYRHARESGHFRARMPEAERIDFKLMIGLDLSTRGDRVGGFGMGTFMNPAKATNEYLKNLLAPYAKAFEGYAEGLFPGEERYVDAVAPAKRTWKTFMPVPLALDHEAAVFVGFEGMSLATLDDARERVDTPLDRMADADVGRLTGQVRTVAGLVLKMAGDAQFFREAQLSLRDEAHSLSGRILYFDRAADFAIPRVPVPGAVVTYQQPGPNSVAGVRTLIATQTDSMGRFRFDIVRNKWANEVLAYRVGEDGEIVSAPDMGQDGDVTYPIRQSYGWWENEMMEVLFRCRSISLFEIVDASYLSALDYMTVLGANDAQPRSFGYRYVANQSAREGRTTQAAVVFAPPGERVKILMSTGLIGIKYMLINAPQDLFDRPVRAEEVSPAVLARAQGTGYAADGGIIALPSYRAARDVWVVDDARMKQLARYAVQNRRLNALHEEARAALLEAQGHLKGLDYERFIAAARRGWGLEARAYPDVKETANDTVQGIVFYFVLVLPFAFFCERLVFGFPDVRRRIAGFAGLFLLIFLILRVVHPAFKLSSSPYIIFLAFVTLFMGGVAIWIVISKFSEEMRRLKRAEAGIYETDVGRSSATAAAVSLGLSNLKKRPLRTGLTAATLTLLTFTVLSFTSVQTTLRFYKLPRSNRPPYAGGLVRDRNWRGLQPSTLDYVASHFRGRALVAPRAFYIAETRGERAYVDFEVAGTGRASFANGLLGMTPEEPEVMGIDRALLSGRWFRPGERNVCVLPSDLAALVGLRPEDAGRASIRMLGADFAVVGVIDARRLDRMKDMDDERPTPIDMTMETTGTSDWRGLSQDPRAAATVPIEAFTHLDAVNTLILPYDFVMEVGGTLRSVAVTDFRDREGRRAAERFTGSFSPPNPSESSGEGTGRPASDYREEIERFMARVALTMFVGEGERVTVYSSIGATSVSGLGNLFIPVVIAALIVLNTMMGAVYERFREIGIYSSVGLAPNHIAALFLAEAAVFATLGAVLGYLIGQALILVLNAYGMLGGLSVNYSSLSAVSSTLIVMATVLLSTLYPARKAADMAVPDVTRKWAFPAPDGDDWRFDFPFTLGAAEALGVYTYLARAFESYGESSIGRFVTGEVRFAAEDVQGEPEYRIGMTVWLAPYDLGISQEVQLLAIPTGEHGIYKIEVDIRRLSGDVASWQRVNRGFLNDIRKMFLVWKTSPPEAKAAFTRQGREMLEAIK</sequence>
<dbReference type="Gene3D" id="3.40.630.10">
    <property type="entry name" value="Zn peptidases"/>
    <property type="match status" value="2"/>
</dbReference>
<feature type="transmembrane region" description="Helical" evidence="7">
    <location>
        <begin position="1493"/>
        <end position="1514"/>
    </location>
</feature>
<feature type="region of interest" description="Disordered" evidence="6">
    <location>
        <begin position="1307"/>
        <end position="1331"/>
    </location>
</feature>
<evidence type="ECO:0000313" key="11">
    <source>
        <dbReference type="Proteomes" id="UP000178606"/>
    </source>
</evidence>
<keyword evidence="3 7" id="KW-0812">Transmembrane</keyword>
<evidence type="ECO:0000313" key="10">
    <source>
        <dbReference type="EMBL" id="OGG43308.1"/>
    </source>
</evidence>
<evidence type="ECO:0000256" key="3">
    <source>
        <dbReference type="ARBA" id="ARBA00022692"/>
    </source>
</evidence>
<gene>
    <name evidence="10" type="ORF">A3F84_21515</name>
</gene>
<dbReference type="GO" id="GO:0005886">
    <property type="term" value="C:plasma membrane"/>
    <property type="evidence" value="ECO:0007669"/>
    <property type="project" value="UniProtKB-SubCell"/>
</dbReference>
<accession>A0A1F6C2K2</accession>
<evidence type="ECO:0000256" key="7">
    <source>
        <dbReference type="SAM" id="Phobius"/>
    </source>
</evidence>
<dbReference type="InterPro" id="IPR003838">
    <property type="entry name" value="ABC3_permease_C"/>
</dbReference>
<protein>
    <recommendedName>
        <fullName evidence="12">FtsX-like permease family protein</fullName>
    </recommendedName>
</protein>
<dbReference type="PANTHER" id="PTHR30572">
    <property type="entry name" value="MEMBRANE COMPONENT OF TRANSPORTER-RELATED"/>
    <property type="match status" value="1"/>
</dbReference>
<feature type="transmembrane region" description="Helical" evidence="7">
    <location>
        <begin position="1007"/>
        <end position="1026"/>
    </location>
</feature>
<feature type="transmembrane region" description="Helical" evidence="7">
    <location>
        <begin position="1062"/>
        <end position="1083"/>
    </location>
</feature>
<feature type="compositionally biased region" description="Low complexity" evidence="6">
    <location>
        <begin position="1390"/>
        <end position="1402"/>
    </location>
</feature>
<dbReference type="SUPFAM" id="SSF53187">
    <property type="entry name" value="Zn-dependent exopeptidases"/>
    <property type="match status" value="2"/>
</dbReference>
<reference evidence="10 11" key="1">
    <citation type="journal article" date="2016" name="Nat. Commun.">
        <title>Thousands of microbial genomes shed light on interconnected biogeochemical processes in an aquifer system.</title>
        <authorList>
            <person name="Anantharaman K."/>
            <person name="Brown C.T."/>
            <person name="Hug L.A."/>
            <person name="Sharon I."/>
            <person name="Castelle C.J."/>
            <person name="Probst A.J."/>
            <person name="Thomas B.C."/>
            <person name="Singh A."/>
            <person name="Wilkins M.J."/>
            <person name="Karaoz U."/>
            <person name="Brodie E.L."/>
            <person name="Williams K.H."/>
            <person name="Hubbard S.S."/>
            <person name="Banfield J.F."/>
        </authorList>
    </citation>
    <scope>NUCLEOTIDE SEQUENCE [LARGE SCALE GENOMIC DNA]</scope>
    <source>
        <strain evidence="11">RIFCSPLOWO2_12_FULL_64_10</strain>
    </source>
</reference>
<feature type="domain" description="Peptidase M28" evidence="9">
    <location>
        <begin position="450"/>
        <end position="586"/>
    </location>
</feature>
<name>A0A1F6C2K2_HANXR</name>
<feature type="transmembrane region" description="Helical" evidence="7">
    <location>
        <begin position="1452"/>
        <end position="1472"/>
    </location>
</feature>
<dbReference type="PANTHER" id="PTHR30572:SF17">
    <property type="entry name" value="ABC3 TRANSPORTER PERMEASE PROTEIN DOMAIN-CONTAINING PROTEIN"/>
    <property type="match status" value="1"/>
</dbReference>
<dbReference type="Pfam" id="PF04389">
    <property type="entry name" value="Peptidase_M28"/>
    <property type="match status" value="1"/>
</dbReference>
<keyword evidence="5 7" id="KW-0472">Membrane</keyword>
<organism evidence="10 11">
    <name type="scientific">Handelsmanbacteria sp. (strain RIFCSPLOWO2_12_FULL_64_10)</name>
    <dbReference type="NCBI Taxonomy" id="1817868"/>
    <lineage>
        <taxon>Bacteria</taxon>
        <taxon>Candidatus Handelsmaniibacteriota</taxon>
    </lineage>
</organism>
<dbReference type="InterPro" id="IPR050250">
    <property type="entry name" value="Macrolide_Exporter_MacB"/>
</dbReference>
<proteinExistence type="predicted"/>
<evidence type="ECO:0000256" key="2">
    <source>
        <dbReference type="ARBA" id="ARBA00022475"/>
    </source>
</evidence>
<feature type="domain" description="ABC3 transporter permease C-terminal" evidence="8">
    <location>
        <begin position="1454"/>
        <end position="1563"/>
    </location>
</feature>
<dbReference type="InterPro" id="IPR046450">
    <property type="entry name" value="PA_dom_sf"/>
</dbReference>
<dbReference type="Gene3D" id="3.50.30.30">
    <property type="match status" value="1"/>
</dbReference>
<comment type="caution">
    <text evidence="10">The sequence shown here is derived from an EMBL/GenBank/DDBJ whole genome shotgun (WGS) entry which is preliminary data.</text>
</comment>
<dbReference type="EMBL" id="MFKF01000439">
    <property type="protein sequence ID" value="OGG43308.1"/>
    <property type="molecule type" value="Genomic_DNA"/>
</dbReference>
<dbReference type="SUPFAM" id="SSF52025">
    <property type="entry name" value="PA domain"/>
    <property type="match status" value="2"/>
</dbReference>
<keyword evidence="2" id="KW-1003">Cell membrane</keyword>